<comment type="caution">
    <text evidence="2">The sequence shown here is derived from an EMBL/GenBank/DDBJ whole genome shotgun (WGS) entry which is preliminary data.</text>
</comment>
<reference evidence="3" key="1">
    <citation type="journal article" date="2019" name="Int. J. Syst. Evol. Microbiol.">
        <title>The Global Catalogue of Microorganisms (GCM) 10K type strain sequencing project: providing services to taxonomists for standard genome sequencing and annotation.</title>
        <authorList>
            <consortium name="The Broad Institute Genomics Platform"/>
            <consortium name="The Broad Institute Genome Sequencing Center for Infectious Disease"/>
            <person name="Wu L."/>
            <person name="Ma J."/>
        </authorList>
    </citation>
    <scope>NUCLEOTIDE SEQUENCE [LARGE SCALE GENOMIC DNA]</scope>
    <source>
        <strain evidence="3">JCM 17494</strain>
    </source>
</reference>
<gene>
    <name evidence="2" type="ORF">GCM10022267_56370</name>
</gene>
<evidence type="ECO:0000313" key="3">
    <source>
        <dbReference type="Proteomes" id="UP001500711"/>
    </source>
</evidence>
<dbReference type="Proteomes" id="UP001500711">
    <property type="component" value="Unassembled WGS sequence"/>
</dbReference>
<name>A0ABP7BJS8_9PSEU</name>
<accession>A0ABP7BJS8</accession>
<proteinExistence type="predicted"/>
<keyword evidence="3" id="KW-1185">Reference proteome</keyword>
<dbReference type="EMBL" id="BAABBE010000017">
    <property type="protein sequence ID" value="GAA3662872.1"/>
    <property type="molecule type" value="Genomic_DNA"/>
</dbReference>
<sequence>MGLAAVRPTRNRNGAVTASSTFSSAATWARSGPDAGTSRRNVILPPSSCTPGARRCGWPKTRVRSATSAATSRVSSTWLTRVTATGVPQSGAGASGDQVPQPTEVYQESGLVFDVARRA</sequence>
<organism evidence="2 3">
    <name type="scientific">Lentzea roselyniae</name>
    <dbReference type="NCBI Taxonomy" id="531940"/>
    <lineage>
        <taxon>Bacteria</taxon>
        <taxon>Bacillati</taxon>
        <taxon>Actinomycetota</taxon>
        <taxon>Actinomycetes</taxon>
        <taxon>Pseudonocardiales</taxon>
        <taxon>Pseudonocardiaceae</taxon>
        <taxon>Lentzea</taxon>
    </lineage>
</organism>
<evidence type="ECO:0000313" key="2">
    <source>
        <dbReference type="EMBL" id="GAA3662872.1"/>
    </source>
</evidence>
<protein>
    <submittedName>
        <fullName evidence="2">Uncharacterized protein</fullName>
    </submittedName>
</protein>
<evidence type="ECO:0000256" key="1">
    <source>
        <dbReference type="SAM" id="MobiDB-lite"/>
    </source>
</evidence>
<feature type="compositionally biased region" description="Low complexity" evidence="1">
    <location>
        <begin position="15"/>
        <end position="31"/>
    </location>
</feature>
<feature type="region of interest" description="Disordered" evidence="1">
    <location>
        <begin position="1"/>
        <end position="61"/>
    </location>
</feature>